<evidence type="ECO:0000256" key="1">
    <source>
        <dbReference type="SAM" id="Phobius"/>
    </source>
</evidence>
<dbReference type="RefSeq" id="YP_009393064.1">
    <property type="nucleotide sequence ID" value="NC_035266.1"/>
</dbReference>
<keyword evidence="1" id="KW-0812">Transmembrane</keyword>
<organism evidence="2">
    <name type="scientific">Bostrychia moritziana</name>
    <name type="common">Red alga</name>
    <name type="synonym">Polysiphonia moritziana</name>
    <dbReference type="NCBI Taxonomy" id="103713"/>
    <lineage>
        <taxon>Eukaryota</taxon>
        <taxon>Rhodophyta</taxon>
        <taxon>Florideophyceae</taxon>
        <taxon>Rhodymeniophycidae</taxon>
        <taxon>Ceramiales</taxon>
        <taxon>Rhodomelaceae</taxon>
        <taxon>Bostrychia</taxon>
    </lineage>
</organism>
<dbReference type="GeneID" id="33354699"/>
<keyword evidence="2" id="KW-0934">Plastid</keyword>
<protein>
    <submittedName>
        <fullName evidence="2">Uncharacterized protein</fullName>
    </submittedName>
</protein>
<accession>A0A1Z1M6I8</accession>
<dbReference type="AlphaFoldDB" id="A0A1Z1M6I8"/>
<proteinExistence type="predicted"/>
<evidence type="ECO:0000313" key="2">
    <source>
        <dbReference type="EMBL" id="ARW61626.1"/>
    </source>
</evidence>
<reference evidence="2" key="1">
    <citation type="journal article" date="2017" name="J. Phycol.">
        <title>Analysis of chloroplast genomes and a supermatrix inform reclassification of the Rhodomelaceae (Rhodophyta).</title>
        <authorList>
            <person name="Diaz-Tapia P."/>
            <person name="Maggs C.A."/>
            <person name="West J.A."/>
            <person name="Verbruggen H."/>
        </authorList>
    </citation>
    <scope>NUCLEOTIDE SEQUENCE</scope>
    <source>
        <strain evidence="2">JW3660</strain>
    </source>
</reference>
<name>A0A1Z1M6I8_BOSMO</name>
<dbReference type="EMBL" id="MF101419">
    <property type="protein sequence ID" value="ARW61626.1"/>
    <property type="molecule type" value="Genomic_DNA"/>
</dbReference>
<geneLocation type="chloroplast" evidence="2"/>
<keyword evidence="2" id="KW-0150">Chloroplast</keyword>
<feature type="transmembrane region" description="Helical" evidence="1">
    <location>
        <begin position="12"/>
        <end position="34"/>
    </location>
</feature>
<keyword evidence="1" id="KW-1133">Transmembrane helix</keyword>
<sequence length="35" mass="4286">MNNFKYNINYSFKVYKCFISFTISKIFSCFITFLI</sequence>
<keyword evidence="1" id="KW-0472">Membrane</keyword>
<gene>
    <name evidence="2" type="primary">orf35c</name>
</gene>